<feature type="coiled-coil region" evidence="1">
    <location>
        <begin position="118"/>
        <end position="145"/>
    </location>
</feature>
<proteinExistence type="predicted"/>
<dbReference type="EMBL" id="JARGDH010000001">
    <property type="protein sequence ID" value="KAL0278369.1"/>
    <property type="molecule type" value="Genomic_DNA"/>
</dbReference>
<feature type="compositionally biased region" description="Basic and acidic residues" evidence="2">
    <location>
        <begin position="451"/>
        <end position="497"/>
    </location>
</feature>
<feature type="region of interest" description="Disordered" evidence="2">
    <location>
        <begin position="304"/>
        <end position="504"/>
    </location>
</feature>
<evidence type="ECO:0000313" key="3">
    <source>
        <dbReference type="EMBL" id="KAL0278369.1"/>
    </source>
</evidence>
<organism evidence="3">
    <name type="scientific">Menopon gallinae</name>
    <name type="common">poultry shaft louse</name>
    <dbReference type="NCBI Taxonomy" id="328185"/>
    <lineage>
        <taxon>Eukaryota</taxon>
        <taxon>Metazoa</taxon>
        <taxon>Ecdysozoa</taxon>
        <taxon>Arthropoda</taxon>
        <taxon>Hexapoda</taxon>
        <taxon>Insecta</taxon>
        <taxon>Pterygota</taxon>
        <taxon>Neoptera</taxon>
        <taxon>Paraneoptera</taxon>
        <taxon>Psocodea</taxon>
        <taxon>Troctomorpha</taxon>
        <taxon>Phthiraptera</taxon>
        <taxon>Amblycera</taxon>
        <taxon>Menoponidae</taxon>
        <taxon>Menopon</taxon>
    </lineage>
</organism>
<feature type="compositionally biased region" description="Basic and acidic residues" evidence="2">
    <location>
        <begin position="306"/>
        <end position="337"/>
    </location>
</feature>
<feature type="compositionally biased region" description="Basic residues" evidence="2">
    <location>
        <begin position="416"/>
        <end position="426"/>
    </location>
</feature>
<accession>A0AAW2I843</accession>
<dbReference type="AlphaFoldDB" id="A0AAW2I843"/>
<gene>
    <name evidence="3" type="ORF">PYX00_000205</name>
</gene>
<name>A0AAW2I843_9NEOP</name>
<feature type="compositionally biased region" description="Basic and acidic residues" evidence="2">
    <location>
        <begin position="380"/>
        <end position="415"/>
    </location>
</feature>
<evidence type="ECO:0000256" key="1">
    <source>
        <dbReference type="SAM" id="Coils"/>
    </source>
</evidence>
<comment type="caution">
    <text evidence="3">The sequence shown here is derived from an EMBL/GenBank/DDBJ whole genome shotgun (WGS) entry which is preliminary data.</text>
</comment>
<sequence length="517" mass="59586">MSKLGIKPHMVRLHRKTIRPRWCFTFKKRITIYDFDAFLNRSSSDLGGDLETTVMRDFEKRAHPVLRKVIQRELEEEKRVRQGLKQREAQKRRRSRQRKKRGKKLRRKKMEEGTRKGAAIKINEFEELRTAIQEEEQDELALADEADVLETAEDELARRDKEFEKVIKGLQDSPRYVVRGITDAEKARMKELWEAYLDGKIEQARNKELAKGEKGKSIKKYYENLLAKAKLKTSQLSKLDIAKFFSQPSRKSCQCKVMEKEGVVVLKSTCECGAKGKKNVVCSGGASPIGKLNLEDAADSQVQFKPKREYSPELAHRTADSMNLVKDRRKSEALENKKQKKGAPSKTAISFSEGDIKDLFLSPNAFESQSSMSKTMDEEDSRKDKDKEKEEKSDKDRHKDSDKDKEKLSLHDLKKLNRFKKRKTKRGMPGGKESYNAEKIQVNRKKAPRAAPHEKPGEETDKEELKEPHRSKTNTDRNVKFNVEKAGESVEKSDSKRSTTNPVMSIISLIRKQSKVV</sequence>
<evidence type="ECO:0000256" key="2">
    <source>
        <dbReference type="SAM" id="MobiDB-lite"/>
    </source>
</evidence>
<reference evidence="3" key="1">
    <citation type="journal article" date="2024" name="Gigascience">
        <title>Chromosome-level genome of the poultry shaft louse Menopon gallinae provides insight into the host-switching and adaptive evolution of parasitic lice.</title>
        <authorList>
            <person name="Xu Y."/>
            <person name="Ma L."/>
            <person name="Liu S."/>
            <person name="Liang Y."/>
            <person name="Liu Q."/>
            <person name="He Z."/>
            <person name="Tian L."/>
            <person name="Duan Y."/>
            <person name="Cai W."/>
            <person name="Li H."/>
            <person name="Song F."/>
        </authorList>
    </citation>
    <scope>NUCLEOTIDE SEQUENCE</scope>
    <source>
        <strain evidence="3">Cailab_2023a</strain>
    </source>
</reference>
<feature type="compositionally biased region" description="Basic residues" evidence="2">
    <location>
        <begin position="90"/>
        <end position="108"/>
    </location>
</feature>
<feature type="region of interest" description="Disordered" evidence="2">
    <location>
        <begin position="80"/>
        <end position="114"/>
    </location>
</feature>
<feature type="compositionally biased region" description="Polar residues" evidence="2">
    <location>
        <begin position="365"/>
        <end position="374"/>
    </location>
</feature>
<feature type="compositionally biased region" description="Basic and acidic residues" evidence="2">
    <location>
        <begin position="80"/>
        <end position="89"/>
    </location>
</feature>
<keyword evidence="1" id="KW-0175">Coiled coil</keyword>
<protein>
    <submittedName>
        <fullName evidence="3">Uncharacterized protein</fullName>
    </submittedName>
</protein>